<feature type="transmembrane region" description="Helical" evidence="1">
    <location>
        <begin position="59"/>
        <end position="82"/>
    </location>
</feature>
<accession>A0A2H9TQ36</accession>
<gene>
    <name evidence="2" type="ORF">PSACC_00329</name>
</gene>
<keyword evidence="1" id="KW-1133">Transmembrane helix</keyword>
<organism evidence="2 3">
    <name type="scientific">Paramicrosporidium saccamoebae</name>
    <dbReference type="NCBI Taxonomy" id="1246581"/>
    <lineage>
        <taxon>Eukaryota</taxon>
        <taxon>Fungi</taxon>
        <taxon>Fungi incertae sedis</taxon>
        <taxon>Cryptomycota</taxon>
        <taxon>Cryptomycota incertae sedis</taxon>
        <taxon>Paramicrosporidium</taxon>
    </lineage>
</organism>
<feature type="transmembrane region" description="Helical" evidence="1">
    <location>
        <begin position="6"/>
        <end position="26"/>
    </location>
</feature>
<reference evidence="2 3" key="1">
    <citation type="submission" date="2016-10" db="EMBL/GenBank/DDBJ databases">
        <title>The genome of Paramicrosporidium saccamoebae is the missing link in understanding Cryptomycota and Microsporidia evolution.</title>
        <authorList>
            <person name="Quandt C.A."/>
            <person name="Beaudet D."/>
            <person name="Corsaro D."/>
            <person name="Michel R."/>
            <person name="Corradi N."/>
            <person name="James T."/>
        </authorList>
    </citation>
    <scope>NUCLEOTIDE SEQUENCE [LARGE SCALE GENOMIC DNA]</scope>
    <source>
        <strain evidence="2 3">KSL3</strain>
    </source>
</reference>
<sequence length="351" mass="40063">MESPQLVTGIVAAAAGSLSACLMVWFRWDHAHPWSTLVGLFLSSVVAFCGTVAAAKASLWSYGVGGALVALLLSLLPCRWAWDRHQQKKRARARGLWLSEGTVEDLPISDMKRAFATRPIARQGLSLAEFKIECLSAVTCLDVGSFRQMAGMLLLAKQAEIETCRRWYVKCAIVLDLFVKSKDEELVNVVRLMWKTHLFCRALRCELTRNAIYRLKTEMAKFLIHFLIQEHPKDDWVKAYLTESGNAQTPPSGSFTRIEDLSIECWYAAGDLEECRLCRYRPWKRPAVLEVPYRGLRYIFRFTRRCKTCGCRTLRRGLCRRPDPKTPWDWRSWDSVSVTGSEDIGLGRIFD</sequence>
<evidence type="ECO:0000256" key="1">
    <source>
        <dbReference type="SAM" id="Phobius"/>
    </source>
</evidence>
<dbReference type="Proteomes" id="UP000240830">
    <property type="component" value="Unassembled WGS sequence"/>
</dbReference>
<keyword evidence="1" id="KW-0472">Membrane</keyword>
<comment type="caution">
    <text evidence="2">The sequence shown here is derived from an EMBL/GenBank/DDBJ whole genome shotgun (WGS) entry which is preliminary data.</text>
</comment>
<feature type="transmembrane region" description="Helical" evidence="1">
    <location>
        <begin position="33"/>
        <end position="53"/>
    </location>
</feature>
<dbReference type="AlphaFoldDB" id="A0A2H9TQ36"/>
<keyword evidence="1" id="KW-0812">Transmembrane</keyword>
<name>A0A2H9TQ36_9FUNG</name>
<protein>
    <submittedName>
        <fullName evidence="2">Uncharacterized protein</fullName>
    </submittedName>
</protein>
<keyword evidence="3" id="KW-1185">Reference proteome</keyword>
<dbReference type="EMBL" id="MTSL01000035">
    <property type="protein sequence ID" value="PJF19859.1"/>
    <property type="molecule type" value="Genomic_DNA"/>
</dbReference>
<evidence type="ECO:0000313" key="3">
    <source>
        <dbReference type="Proteomes" id="UP000240830"/>
    </source>
</evidence>
<evidence type="ECO:0000313" key="2">
    <source>
        <dbReference type="EMBL" id="PJF19859.1"/>
    </source>
</evidence>
<proteinExistence type="predicted"/>